<sequence>MADLAYRQIIQDIKKQILNQEVTNNRLPDERSLSEAYGVSRSTIKRALNVLAQQGIIFKKRGSGTFINPLYLKNHSLFQFDGNNLGMTDNISMAGQKSTIQLLDYQVQPASLEIQQNLFLNEHDFVYRIKRLRFVDDSPIIIETGYIPIKLVPELTPNIVKSSIFNYMDSEDHKRVIKSFMSIQVAPSTPEDQELLSLTATEPVGIMAGTFFLDDGTPFEFSSMRVHYRYLNYNTSIDLAED</sequence>
<evidence type="ECO:0000256" key="2">
    <source>
        <dbReference type="ARBA" id="ARBA00023125"/>
    </source>
</evidence>
<dbReference type="Gene3D" id="3.40.1410.10">
    <property type="entry name" value="Chorismate lyase-like"/>
    <property type="match status" value="1"/>
</dbReference>
<dbReference type="OrthoDB" id="2141316at2"/>
<evidence type="ECO:0000256" key="1">
    <source>
        <dbReference type="ARBA" id="ARBA00023015"/>
    </source>
</evidence>
<organism evidence="5 6">
    <name type="scientific">Levilactobacillus bambusae</name>
    <dbReference type="NCBI Taxonomy" id="2024736"/>
    <lineage>
        <taxon>Bacteria</taxon>
        <taxon>Bacillati</taxon>
        <taxon>Bacillota</taxon>
        <taxon>Bacilli</taxon>
        <taxon>Lactobacillales</taxon>
        <taxon>Lactobacillaceae</taxon>
        <taxon>Levilactobacillus</taxon>
    </lineage>
</organism>
<dbReference type="Proteomes" id="UP000245080">
    <property type="component" value="Unassembled WGS sequence"/>
</dbReference>
<dbReference type="SUPFAM" id="SSF64288">
    <property type="entry name" value="Chorismate lyase-like"/>
    <property type="match status" value="1"/>
</dbReference>
<dbReference type="PANTHER" id="PTHR44846">
    <property type="entry name" value="MANNOSYL-D-GLYCERATE TRANSPORT/METABOLISM SYSTEM REPRESSOR MNGR-RELATED"/>
    <property type="match status" value="1"/>
</dbReference>
<comment type="caution">
    <text evidence="5">The sequence shown here is derived from an EMBL/GenBank/DDBJ whole genome shotgun (WGS) entry which is preliminary data.</text>
</comment>
<dbReference type="InterPro" id="IPR000524">
    <property type="entry name" value="Tscrpt_reg_HTH_GntR"/>
</dbReference>
<dbReference type="InterPro" id="IPR028978">
    <property type="entry name" value="Chorismate_lyase_/UTRA_dom_sf"/>
</dbReference>
<dbReference type="SMART" id="SM00866">
    <property type="entry name" value="UTRA"/>
    <property type="match status" value="1"/>
</dbReference>
<dbReference type="Pfam" id="PF07702">
    <property type="entry name" value="UTRA"/>
    <property type="match status" value="1"/>
</dbReference>
<dbReference type="PANTHER" id="PTHR44846:SF5">
    <property type="entry name" value="HTH-TYPE TRANSCRIPTIONAL REGULATOR GMUR"/>
    <property type="match status" value="1"/>
</dbReference>
<reference evidence="5 6" key="1">
    <citation type="journal article" date="2018" name="Int. J. Syst. Evol. Microbiol.">
        <title>Lactobacillus bambusae sp. nov., isolated from a traditional fermented Ma-bamboo shoots of Taiwan.</title>
        <authorList>
            <person name="Wang L.-T."/>
        </authorList>
    </citation>
    <scope>NUCLEOTIDE SEQUENCE [LARGE SCALE GENOMIC DNA]</scope>
    <source>
        <strain evidence="5 6">BS-W1</strain>
    </source>
</reference>
<dbReference type="InterPro" id="IPR050679">
    <property type="entry name" value="Bact_HTH_transcr_reg"/>
</dbReference>
<dbReference type="InterPro" id="IPR036390">
    <property type="entry name" value="WH_DNA-bd_sf"/>
</dbReference>
<dbReference type="RefSeq" id="WP_109250189.1">
    <property type="nucleotide sequence ID" value="NZ_QCXQ01000002.1"/>
</dbReference>
<proteinExistence type="predicted"/>
<keyword evidence="6" id="KW-1185">Reference proteome</keyword>
<dbReference type="AlphaFoldDB" id="A0A2V1MZJ7"/>
<protein>
    <submittedName>
        <fullName evidence="5">GntR family transcriptional regulator</fullName>
    </submittedName>
</protein>
<dbReference type="Gene3D" id="1.10.10.10">
    <property type="entry name" value="Winged helix-like DNA-binding domain superfamily/Winged helix DNA-binding domain"/>
    <property type="match status" value="1"/>
</dbReference>
<dbReference type="GO" id="GO:0003700">
    <property type="term" value="F:DNA-binding transcription factor activity"/>
    <property type="evidence" value="ECO:0007669"/>
    <property type="project" value="InterPro"/>
</dbReference>
<dbReference type="InterPro" id="IPR036388">
    <property type="entry name" value="WH-like_DNA-bd_sf"/>
</dbReference>
<evidence type="ECO:0000256" key="3">
    <source>
        <dbReference type="ARBA" id="ARBA00023163"/>
    </source>
</evidence>
<dbReference type="PRINTS" id="PR00035">
    <property type="entry name" value="HTHGNTR"/>
</dbReference>
<feature type="domain" description="HTH gntR-type" evidence="4">
    <location>
        <begin position="3"/>
        <end position="70"/>
    </location>
</feature>
<name>A0A2V1MZJ7_9LACO</name>
<dbReference type="SMART" id="SM00345">
    <property type="entry name" value="HTH_GNTR"/>
    <property type="match status" value="1"/>
</dbReference>
<dbReference type="InterPro" id="IPR011663">
    <property type="entry name" value="UTRA"/>
</dbReference>
<dbReference type="PROSITE" id="PS50949">
    <property type="entry name" value="HTH_GNTR"/>
    <property type="match status" value="1"/>
</dbReference>
<dbReference type="GO" id="GO:0003677">
    <property type="term" value="F:DNA binding"/>
    <property type="evidence" value="ECO:0007669"/>
    <property type="project" value="UniProtKB-KW"/>
</dbReference>
<evidence type="ECO:0000313" key="6">
    <source>
        <dbReference type="Proteomes" id="UP000245080"/>
    </source>
</evidence>
<dbReference type="Pfam" id="PF00392">
    <property type="entry name" value="GntR"/>
    <property type="match status" value="1"/>
</dbReference>
<accession>A0A2V1MZJ7</accession>
<keyword evidence="2" id="KW-0238">DNA-binding</keyword>
<dbReference type="GO" id="GO:0045892">
    <property type="term" value="P:negative regulation of DNA-templated transcription"/>
    <property type="evidence" value="ECO:0007669"/>
    <property type="project" value="TreeGrafter"/>
</dbReference>
<dbReference type="SUPFAM" id="SSF46785">
    <property type="entry name" value="Winged helix' DNA-binding domain"/>
    <property type="match status" value="1"/>
</dbReference>
<keyword evidence="1" id="KW-0805">Transcription regulation</keyword>
<dbReference type="CDD" id="cd07377">
    <property type="entry name" value="WHTH_GntR"/>
    <property type="match status" value="1"/>
</dbReference>
<dbReference type="EMBL" id="QCXQ01000002">
    <property type="protein sequence ID" value="PWG00242.1"/>
    <property type="molecule type" value="Genomic_DNA"/>
</dbReference>
<evidence type="ECO:0000313" key="5">
    <source>
        <dbReference type="EMBL" id="PWG00242.1"/>
    </source>
</evidence>
<keyword evidence="3" id="KW-0804">Transcription</keyword>
<gene>
    <name evidence="5" type="ORF">DCM90_04720</name>
</gene>
<evidence type="ECO:0000259" key="4">
    <source>
        <dbReference type="PROSITE" id="PS50949"/>
    </source>
</evidence>